<gene>
    <name evidence="1" type="ORF">TPC1_31878</name>
</gene>
<dbReference type="AlphaFoldDB" id="A0A146JW56"/>
<organism evidence="1">
    <name type="scientific">Trepomonas sp. PC1</name>
    <dbReference type="NCBI Taxonomy" id="1076344"/>
    <lineage>
        <taxon>Eukaryota</taxon>
        <taxon>Metamonada</taxon>
        <taxon>Diplomonadida</taxon>
        <taxon>Hexamitidae</taxon>
        <taxon>Hexamitinae</taxon>
        <taxon>Trepomonas</taxon>
    </lineage>
</organism>
<feature type="non-terminal residue" evidence="1">
    <location>
        <position position="1"/>
    </location>
</feature>
<accession>A0A146JW56</accession>
<reference evidence="1" key="1">
    <citation type="submission" date="2015-07" db="EMBL/GenBank/DDBJ databases">
        <title>Adaptation to a free-living lifestyle via gene acquisitions in the diplomonad Trepomonas sp. PC1.</title>
        <authorList>
            <person name="Xu F."/>
            <person name="Jerlstrom-Hultqvist J."/>
            <person name="Kolisko M."/>
            <person name="Simpson A.G.B."/>
            <person name="Roger A.J."/>
            <person name="Svard S.G."/>
            <person name="Andersson J.O."/>
        </authorList>
    </citation>
    <scope>NUCLEOTIDE SEQUENCE</scope>
    <source>
        <strain evidence="1">PC1</strain>
    </source>
</reference>
<name>A0A146JW56_9EUKA</name>
<evidence type="ECO:0000313" key="1">
    <source>
        <dbReference type="EMBL" id="JAP88627.1"/>
    </source>
</evidence>
<protein>
    <submittedName>
        <fullName evidence="1">Uncharacterized protein</fullName>
    </submittedName>
</protein>
<proteinExistence type="predicted"/>
<feature type="non-terminal residue" evidence="1">
    <location>
        <position position="300"/>
    </location>
</feature>
<dbReference type="EMBL" id="GDID01007979">
    <property type="protein sequence ID" value="JAP88627.1"/>
    <property type="molecule type" value="Transcribed_RNA"/>
</dbReference>
<sequence length="300" mass="32652">TFEGITSEVLCNPLQYFAAPSSSGQIVADDQNTNTAVDYTASQFSEFITVFDVVMNNPVTLQLADSYNNPIADEFAVTVNDSVIWSTGAGEVTFIPPKKVTPITAAFHSVHVLVTEISYEPTLQFIKVKNVFKIRFSGCGSDTMSFQYDTQLYSKGCSSLSYFVAPLIDMIIKVSTTGYAVQNYALTASSLTQFENTVQINVIKYVPTTINIMHNSGNPIQLDGLYMIVNGVGCSCSSSGQCTYTPTQNQSETVVTFHNIEVFSGQLLFQQTVITVQQNIAVVDLINCVAANLTFEGITS</sequence>